<dbReference type="CDD" id="cd01129">
    <property type="entry name" value="PulE-GspE-like"/>
    <property type="match status" value="1"/>
</dbReference>
<dbReference type="Pfam" id="PF00437">
    <property type="entry name" value="T2SSE"/>
    <property type="match status" value="1"/>
</dbReference>
<comment type="caution">
    <text evidence="5">The sequence shown here is derived from an EMBL/GenBank/DDBJ whole genome shotgun (WGS) entry which is preliminary data.</text>
</comment>
<evidence type="ECO:0000313" key="6">
    <source>
        <dbReference type="Proteomes" id="UP001041814"/>
    </source>
</evidence>
<dbReference type="PANTHER" id="PTHR30258:SF2">
    <property type="entry name" value="COMG OPERON PROTEIN 1"/>
    <property type="match status" value="1"/>
</dbReference>
<proteinExistence type="inferred from homology"/>
<dbReference type="SMART" id="SM00382">
    <property type="entry name" value="AAA"/>
    <property type="match status" value="1"/>
</dbReference>
<keyword evidence="2" id="KW-0547">Nucleotide-binding</keyword>
<dbReference type="InterPro" id="IPR027417">
    <property type="entry name" value="P-loop_NTPase"/>
</dbReference>
<dbReference type="Gene3D" id="3.40.50.300">
    <property type="entry name" value="P-loop containing nucleotide triphosphate hydrolases"/>
    <property type="match status" value="1"/>
</dbReference>
<reference evidence="5" key="2">
    <citation type="journal article" date="2020" name="Microorganisms">
        <title>Osmotic Adaptation and Compatible Solute Biosynthesis of Phototrophic Bacteria as Revealed from Genome Analyses.</title>
        <authorList>
            <person name="Imhoff J.F."/>
            <person name="Rahn T."/>
            <person name="Kunzel S."/>
            <person name="Keller A."/>
            <person name="Neulinger S.C."/>
        </authorList>
    </citation>
    <scope>NUCLEOTIDE SEQUENCE</scope>
    <source>
        <strain evidence="5">IM 151</strain>
    </source>
</reference>
<gene>
    <name evidence="5" type="ORF">CKO43_24070</name>
</gene>
<organism evidence="5 6">
    <name type="scientific">Rubrivivax gelatinosus</name>
    <name type="common">Rhodocyclus gelatinosus</name>
    <name type="synonym">Rhodopseudomonas gelatinosa</name>
    <dbReference type="NCBI Taxonomy" id="28068"/>
    <lineage>
        <taxon>Bacteria</taxon>
        <taxon>Pseudomonadati</taxon>
        <taxon>Pseudomonadota</taxon>
        <taxon>Betaproteobacteria</taxon>
        <taxon>Burkholderiales</taxon>
        <taxon>Sphaerotilaceae</taxon>
        <taxon>Rubrivivax</taxon>
    </lineage>
</organism>
<evidence type="ECO:0000259" key="4">
    <source>
        <dbReference type="PROSITE" id="PS00662"/>
    </source>
</evidence>
<dbReference type="PANTHER" id="PTHR30258">
    <property type="entry name" value="TYPE II SECRETION SYSTEM PROTEIN GSPE-RELATED"/>
    <property type="match status" value="1"/>
</dbReference>
<dbReference type="Gene3D" id="3.30.450.90">
    <property type="match status" value="1"/>
</dbReference>
<evidence type="ECO:0000256" key="1">
    <source>
        <dbReference type="ARBA" id="ARBA00006611"/>
    </source>
</evidence>
<keyword evidence="6" id="KW-1185">Reference proteome</keyword>
<dbReference type="SUPFAM" id="SSF160246">
    <property type="entry name" value="EspE N-terminal domain-like"/>
    <property type="match status" value="1"/>
</dbReference>
<dbReference type="InterPro" id="IPR001482">
    <property type="entry name" value="T2SS/T4SS_dom"/>
</dbReference>
<accession>A0ABS1E281</accession>
<dbReference type="Proteomes" id="UP001041814">
    <property type="component" value="Unassembled WGS sequence"/>
</dbReference>
<dbReference type="InterPro" id="IPR003593">
    <property type="entry name" value="AAA+_ATPase"/>
</dbReference>
<evidence type="ECO:0000256" key="2">
    <source>
        <dbReference type="ARBA" id="ARBA00022741"/>
    </source>
</evidence>
<evidence type="ECO:0000313" key="5">
    <source>
        <dbReference type="EMBL" id="MBK1715828.1"/>
    </source>
</evidence>
<keyword evidence="3" id="KW-0067">ATP-binding</keyword>
<dbReference type="InterPro" id="IPR007831">
    <property type="entry name" value="T2SS_GspE_N"/>
</dbReference>
<feature type="domain" description="Bacterial type II secretion system protein E" evidence="4">
    <location>
        <begin position="358"/>
        <end position="372"/>
    </location>
</feature>
<protein>
    <recommendedName>
        <fullName evidence="4">Bacterial type II secretion system protein E domain-containing protein</fullName>
    </recommendedName>
</protein>
<comment type="similarity">
    <text evidence="1">Belongs to the GSP E family.</text>
</comment>
<sequence>MAVHEAALVNAGVQAGLVDAATVSRLRPLARAQRLGLLDAIGRELRLPPTAFWQALARQRGLPWLDLGTARLDDAAFKRLPVALLQKHAMMPMLDEQGREGLAVCDPDDRAGAQVVARLLGREPRLMLADAEGLAALLQRETGRGPTGAARAPDEDATALLDRLMRESLQRRATDIHVEAVDGGHQLRLRVDGVLQDWGLALPRTLGEALVSRIKVLAGLDISEARAPQDGGVRFAVSGWDGDSIDLRVASMPTCHGERLTLRLLGQGGTLTLDALGMPEAVLAPLRAILARPHGILLVTGPTGSGKSTTLYAALRELDSRRLNILTVEDPVEQQVAGISQVGVSSKVGFADALRAFLRHDPDIILVGEVRDADTADTALKAAATGHLVLSTLHTNSAAGAVTRLVDIGCERYMIADTLAGVLAQRLVRRLCTRCREPAAADTRQLQALALEALPPGAALYRPVGCPHCLGSGYRGRIGLYEALWMDAALAEAVAEGARERRLAELAHERGTLYALADDARTKLLAGLVGFDDVRPFLRGGA</sequence>
<reference evidence="5" key="1">
    <citation type="submission" date="2017-08" db="EMBL/GenBank/DDBJ databases">
        <authorList>
            <person name="Imhoff J.F."/>
            <person name="Rahn T."/>
            <person name="Kuenzel S."/>
            <person name="Neulinger S.C."/>
        </authorList>
    </citation>
    <scope>NUCLEOTIDE SEQUENCE</scope>
    <source>
        <strain evidence="5">IM 151</strain>
    </source>
</reference>
<dbReference type="InterPro" id="IPR037257">
    <property type="entry name" value="T2SS_E_N_sf"/>
</dbReference>
<dbReference type="SUPFAM" id="SSF52540">
    <property type="entry name" value="P-loop containing nucleoside triphosphate hydrolases"/>
    <property type="match status" value="1"/>
</dbReference>
<dbReference type="PROSITE" id="PS00662">
    <property type="entry name" value="T2SP_E"/>
    <property type="match status" value="1"/>
</dbReference>
<dbReference type="Pfam" id="PF05157">
    <property type="entry name" value="MshEN"/>
    <property type="match status" value="1"/>
</dbReference>
<evidence type="ECO:0000256" key="3">
    <source>
        <dbReference type="ARBA" id="ARBA00022840"/>
    </source>
</evidence>
<dbReference type="EMBL" id="NRRU01000163">
    <property type="protein sequence ID" value="MBK1715828.1"/>
    <property type="molecule type" value="Genomic_DNA"/>
</dbReference>
<dbReference type="RefSeq" id="WP_200232207.1">
    <property type="nucleotide sequence ID" value="NZ_NRRT01000120.1"/>
</dbReference>
<name>A0ABS1E281_RUBGE</name>